<feature type="compositionally biased region" description="Low complexity" evidence="2">
    <location>
        <begin position="90"/>
        <end position="100"/>
    </location>
</feature>
<evidence type="ECO:0000313" key="5">
    <source>
        <dbReference type="Proteomes" id="UP001500908"/>
    </source>
</evidence>
<dbReference type="Gene3D" id="3.40.50.280">
    <property type="entry name" value="Cobalamin-binding domain"/>
    <property type="match status" value="1"/>
</dbReference>
<dbReference type="InterPro" id="IPR009061">
    <property type="entry name" value="DNA-bd_dom_put_sf"/>
</dbReference>
<dbReference type="InterPro" id="IPR003759">
    <property type="entry name" value="Cbl-bd_cap"/>
</dbReference>
<dbReference type="Pfam" id="PF02607">
    <property type="entry name" value="B12-binding_2"/>
    <property type="match status" value="1"/>
</dbReference>
<keyword evidence="5" id="KW-1185">Reference proteome</keyword>
<dbReference type="InterPro" id="IPR047057">
    <property type="entry name" value="MerR_fam"/>
</dbReference>
<dbReference type="SUPFAM" id="SSF52242">
    <property type="entry name" value="Cobalamin (vitamin B12)-binding domain"/>
    <property type="match status" value="1"/>
</dbReference>
<dbReference type="InterPro" id="IPR036724">
    <property type="entry name" value="Cobalamin-bd_sf"/>
</dbReference>
<protein>
    <submittedName>
        <fullName evidence="4">MerR family transcriptional regulator</fullName>
    </submittedName>
</protein>
<gene>
    <name evidence="4" type="ORF">GCM10022402_47700</name>
</gene>
<dbReference type="EMBL" id="BAABDD010000044">
    <property type="protein sequence ID" value="GAA3764873.1"/>
    <property type="molecule type" value="Genomic_DNA"/>
</dbReference>
<dbReference type="Gene3D" id="1.10.1660.10">
    <property type="match status" value="1"/>
</dbReference>
<sequence length="317" mass="33080">MGESALTPGAAARRLGVATGTLRSWDRRYGIGPTERSPGGHRRYGTGDMARLEYMCRLVASGTAPAEAAQTALSLSDPLAARATPPPSGVPGSAASAPTARPGGHTVPAGSAGASCQGLARAAMRLDTDTVERLLADSVEEHGVMTTWEELAMPVLHGIGAKWSHTRQYVEVEHLLSWSVSSVLRRVCADAGGAAQRRPVLLACMPDELHTLPLEALGAALCERGVTHRMLGAAAPADAVAAALRRTAPAALVLWSLRSTQVTMPALRQIREALDGGARREKTTLYLAGPGWPEAARRLVAHVDSLPAALHALVGSD</sequence>
<feature type="domain" description="HTH merR-type" evidence="3">
    <location>
        <begin position="5"/>
        <end position="75"/>
    </location>
</feature>
<evidence type="ECO:0000259" key="3">
    <source>
        <dbReference type="PROSITE" id="PS50937"/>
    </source>
</evidence>
<comment type="caution">
    <text evidence="4">The sequence shown here is derived from an EMBL/GenBank/DDBJ whole genome shotgun (WGS) entry which is preliminary data.</text>
</comment>
<evidence type="ECO:0000256" key="2">
    <source>
        <dbReference type="SAM" id="MobiDB-lite"/>
    </source>
</evidence>
<dbReference type="Proteomes" id="UP001500908">
    <property type="component" value="Unassembled WGS sequence"/>
</dbReference>
<accession>A0ABP7GJF5</accession>
<organism evidence="4 5">
    <name type="scientific">Salinactinospora qingdaonensis</name>
    <dbReference type="NCBI Taxonomy" id="702744"/>
    <lineage>
        <taxon>Bacteria</taxon>
        <taxon>Bacillati</taxon>
        <taxon>Actinomycetota</taxon>
        <taxon>Actinomycetes</taxon>
        <taxon>Streptosporangiales</taxon>
        <taxon>Nocardiopsidaceae</taxon>
        <taxon>Salinactinospora</taxon>
    </lineage>
</organism>
<reference evidence="5" key="1">
    <citation type="journal article" date="2019" name="Int. J. Syst. Evol. Microbiol.">
        <title>The Global Catalogue of Microorganisms (GCM) 10K type strain sequencing project: providing services to taxonomists for standard genome sequencing and annotation.</title>
        <authorList>
            <consortium name="The Broad Institute Genomics Platform"/>
            <consortium name="The Broad Institute Genome Sequencing Center for Infectious Disease"/>
            <person name="Wu L."/>
            <person name="Ma J."/>
        </authorList>
    </citation>
    <scope>NUCLEOTIDE SEQUENCE [LARGE SCALE GENOMIC DNA]</scope>
    <source>
        <strain evidence="5">JCM 17137</strain>
    </source>
</reference>
<keyword evidence="1" id="KW-0238">DNA-binding</keyword>
<feature type="region of interest" description="Disordered" evidence="2">
    <location>
        <begin position="79"/>
        <end position="112"/>
    </location>
</feature>
<dbReference type="Pfam" id="PF13411">
    <property type="entry name" value="MerR_1"/>
    <property type="match status" value="1"/>
</dbReference>
<dbReference type="RefSeq" id="WP_344976863.1">
    <property type="nucleotide sequence ID" value="NZ_BAABDD010000044.1"/>
</dbReference>
<dbReference type="InterPro" id="IPR036594">
    <property type="entry name" value="Meth_synthase_dom"/>
</dbReference>
<name>A0ABP7GJF5_9ACTN</name>
<evidence type="ECO:0000313" key="4">
    <source>
        <dbReference type="EMBL" id="GAA3764873.1"/>
    </source>
</evidence>
<dbReference type="InterPro" id="IPR000551">
    <property type="entry name" value="MerR-type_HTH_dom"/>
</dbReference>
<dbReference type="SMART" id="SM00422">
    <property type="entry name" value="HTH_MERR"/>
    <property type="match status" value="1"/>
</dbReference>
<dbReference type="PROSITE" id="PS50937">
    <property type="entry name" value="HTH_MERR_2"/>
    <property type="match status" value="1"/>
</dbReference>
<evidence type="ECO:0000256" key="1">
    <source>
        <dbReference type="ARBA" id="ARBA00023125"/>
    </source>
</evidence>
<dbReference type="SUPFAM" id="SSF46955">
    <property type="entry name" value="Putative DNA-binding domain"/>
    <property type="match status" value="1"/>
</dbReference>
<proteinExistence type="predicted"/>
<dbReference type="PANTHER" id="PTHR30204">
    <property type="entry name" value="REDOX-CYCLING DRUG-SENSING TRANSCRIPTIONAL ACTIVATOR SOXR"/>
    <property type="match status" value="1"/>
</dbReference>
<dbReference type="Gene3D" id="1.10.1240.10">
    <property type="entry name" value="Methionine synthase domain"/>
    <property type="match status" value="1"/>
</dbReference>
<dbReference type="PANTHER" id="PTHR30204:SF97">
    <property type="entry name" value="MERR FAMILY REGULATORY PROTEIN"/>
    <property type="match status" value="1"/>
</dbReference>